<dbReference type="GO" id="GO:0045944">
    <property type="term" value="P:positive regulation of transcription by RNA polymerase II"/>
    <property type="evidence" value="ECO:0007669"/>
    <property type="project" value="TreeGrafter"/>
</dbReference>
<dbReference type="OrthoDB" id="5213892at2759"/>
<feature type="domain" description="Zn(2)-C6 fungal-type" evidence="4">
    <location>
        <begin position="10"/>
        <end position="38"/>
    </location>
</feature>
<dbReference type="InterPro" id="IPR021858">
    <property type="entry name" value="Fun_TF"/>
</dbReference>
<feature type="compositionally biased region" description="Low complexity" evidence="3">
    <location>
        <begin position="91"/>
        <end position="107"/>
    </location>
</feature>
<evidence type="ECO:0000259" key="4">
    <source>
        <dbReference type="PROSITE" id="PS50048"/>
    </source>
</evidence>
<dbReference type="Proteomes" id="UP000256328">
    <property type="component" value="Unassembled WGS sequence"/>
</dbReference>
<dbReference type="PANTHER" id="PTHR37534">
    <property type="entry name" value="TRANSCRIPTIONAL ACTIVATOR PROTEIN UGA3"/>
    <property type="match status" value="1"/>
</dbReference>
<comment type="caution">
    <text evidence="5">The sequence shown here is derived from an EMBL/GenBank/DDBJ whole genome shotgun (WGS) entry which is preliminary data.</text>
</comment>
<feature type="compositionally biased region" description="Polar residues" evidence="3">
    <location>
        <begin position="118"/>
        <end position="128"/>
    </location>
</feature>
<dbReference type="Gene3D" id="4.10.240.10">
    <property type="entry name" value="Zn(2)-C6 fungal-type DNA-binding domain"/>
    <property type="match status" value="1"/>
</dbReference>
<keyword evidence="2" id="KW-0539">Nucleus</keyword>
<accession>A0A3D8SM40</accession>
<dbReference type="Pfam" id="PF11951">
    <property type="entry name" value="Fungal_trans_2"/>
    <property type="match status" value="1"/>
</dbReference>
<evidence type="ECO:0000313" key="6">
    <source>
        <dbReference type="Proteomes" id="UP000256328"/>
    </source>
</evidence>
<dbReference type="SMART" id="SM00066">
    <property type="entry name" value="GAL4"/>
    <property type="match status" value="1"/>
</dbReference>
<evidence type="ECO:0000256" key="3">
    <source>
        <dbReference type="SAM" id="MobiDB-lite"/>
    </source>
</evidence>
<evidence type="ECO:0000256" key="1">
    <source>
        <dbReference type="ARBA" id="ARBA00004123"/>
    </source>
</evidence>
<dbReference type="PANTHER" id="PTHR37534:SF26">
    <property type="entry name" value="TRANSCRIPTION FACTOR, PUTATIVE-RELATED"/>
    <property type="match status" value="1"/>
</dbReference>
<evidence type="ECO:0000313" key="5">
    <source>
        <dbReference type="EMBL" id="RDW87251.1"/>
    </source>
</evidence>
<dbReference type="PROSITE" id="PS00463">
    <property type="entry name" value="ZN2_CY6_FUNGAL_1"/>
    <property type="match status" value="1"/>
</dbReference>
<keyword evidence="6" id="KW-1185">Reference proteome</keyword>
<dbReference type="GO" id="GO:0008270">
    <property type="term" value="F:zinc ion binding"/>
    <property type="evidence" value="ECO:0007669"/>
    <property type="project" value="InterPro"/>
</dbReference>
<dbReference type="GO" id="GO:0000976">
    <property type="term" value="F:transcription cis-regulatory region binding"/>
    <property type="evidence" value="ECO:0007669"/>
    <property type="project" value="TreeGrafter"/>
</dbReference>
<dbReference type="PROSITE" id="PS50048">
    <property type="entry name" value="ZN2_CY6_FUNGAL_2"/>
    <property type="match status" value="1"/>
</dbReference>
<organism evidence="5 6">
    <name type="scientific">Coleophoma crateriformis</name>
    <dbReference type="NCBI Taxonomy" id="565419"/>
    <lineage>
        <taxon>Eukaryota</taxon>
        <taxon>Fungi</taxon>
        <taxon>Dikarya</taxon>
        <taxon>Ascomycota</taxon>
        <taxon>Pezizomycotina</taxon>
        <taxon>Leotiomycetes</taxon>
        <taxon>Helotiales</taxon>
        <taxon>Dermateaceae</taxon>
        <taxon>Coleophoma</taxon>
    </lineage>
</organism>
<name>A0A3D8SM40_9HELO</name>
<dbReference type="InterPro" id="IPR036864">
    <property type="entry name" value="Zn2-C6_fun-type_DNA-bd_sf"/>
</dbReference>
<reference evidence="5 6" key="1">
    <citation type="journal article" date="2018" name="IMA Fungus">
        <title>IMA Genome-F 9: Draft genome sequence of Annulohypoxylon stygium, Aspergillus mulundensis, Berkeleyomyces basicola (syn. Thielaviopsis basicola), Ceratocystis smalleyi, two Cercospora beticola strains, Coleophoma cylindrospora, Fusarium fracticaudum, Phialophora cf. hyalina, and Morchella septimelata.</title>
        <authorList>
            <person name="Wingfield B.D."/>
            <person name="Bills G.F."/>
            <person name="Dong Y."/>
            <person name="Huang W."/>
            <person name="Nel W.J."/>
            <person name="Swalarsk-Parry B.S."/>
            <person name="Vaghefi N."/>
            <person name="Wilken P.M."/>
            <person name="An Z."/>
            <person name="de Beer Z.W."/>
            <person name="De Vos L."/>
            <person name="Chen L."/>
            <person name="Duong T.A."/>
            <person name="Gao Y."/>
            <person name="Hammerbacher A."/>
            <person name="Kikkert J.R."/>
            <person name="Li Y."/>
            <person name="Li H."/>
            <person name="Li K."/>
            <person name="Li Q."/>
            <person name="Liu X."/>
            <person name="Ma X."/>
            <person name="Naidoo K."/>
            <person name="Pethybridge S.J."/>
            <person name="Sun J."/>
            <person name="Steenkamp E.T."/>
            <person name="van der Nest M.A."/>
            <person name="van Wyk S."/>
            <person name="Wingfield M.J."/>
            <person name="Xiong C."/>
            <person name="Yue Q."/>
            <person name="Zhang X."/>
        </authorList>
    </citation>
    <scope>NUCLEOTIDE SEQUENCE [LARGE SCALE GENOMIC DNA]</scope>
    <source>
        <strain evidence="5 6">BP5796</strain>
    </source>
</reference>
<dbReference type="CDD" id="cd00067">
    <property type="entry name" value="GAL4"/>
    <property type="match status" value="1"/>
</dbReference>
<proteinExistence type="predicted"/>
<dbReference type="Pfam" id="PF00172">
    <property type="entry name" value="Zn_clus"/>
    <property type="match status" value="1"/>
</dbReference>
<dbReference type="GO" id="GO:0005634">
    <property type="term" value="C:nucleus"/>
    <property type="evidence" value="ECO:0007669"/>
    <property type="project" value="UniProtKB-SubCell"/>
</dbReference>
<dbReference type="AlphaFoldDB" id="A0A3D8SM40"/>
<dbReference type="InterPro" id="IPR001138">
    <property type="entry name" value="Zn2Cys6_DnaBD"/>
</dbReference>
<sequence length="566" mass="62706">MSAPLRSKQGCWTCRLRKKKCDEGHPCCLTCESLSITCYGFGPKPDWMDNGEKERVVANNIKQIVKHTSRRKAGTQALGQGDVVRIAPRSLAGASDNSSSNSGPSSRSQDKSIEEPETLQNGSVLSSSPEHKEYATDASMLSISAEESVLVMHFLDVVFPLQYPMYKPGILEGGRGWLLALLFRTKPLYHAALALSLYHRRKIILTKITHPCQFASLVQVENHLEICLTEFQKTITAVNQYVTGPCPRNGLAVLTSMVQLVFFELFASKGNAWQIHLHAAVNAYDRLFKEEISTCGLTERTHKIIHGNVPLSLDIGSESLQEVVLLRFLGSTIIWLDIVSSITAGTAPHLLPFHSTTIASDSQTKLEDVMGCKNWVMVQIGRIAALHQHKVQALQQDEFAIAEIMQAADNISQTLQCGLANGTLEGFHISESDSAVYNAMSDPPTLVSLLFAYMASVYLHLVIHGFGKLEELDSTISAAINILQTQVPVQHLPALVAPLYVIGSVAREGDEEFFRNMFSSPPVLDHLLEHRIRILPLLEDIWSRRQTMPGFTWKDSLELTQDILLL</sequence>
<gene>
    <name evidence="5" type="ORF">BP5796_02945</name>
</gene>
<evidence type="ECO:0000256" key="2">
    <source>
        <dbReference type="ARBA" id="ARBA00023242"/>
    </source>
</evidence>
<protein>
    <recommendedName>
        <fullName evidence="4">Zn(2)-C6 fungal-type domain-containing protein</fullName>
    </recommendedName>
</protein>
<dbReference type="EMBL" id="PDLN01000004">
    <property type="protein sequence ID" value="RDW87251.1"/>
    <property type="molecule type" value="Genomic_DNA"/>
</dbReference>
<comment type="subcellular location">
    <subcellularLocation>
        <location evidence="1">Nucleus</location>
    </subcellularLocation>
</comment>
<dbReference type="GO" id="GO:0000981">
    <property type="term" value="F:DNA-binding transcription factor activity, RNA polymerase II-specific"/>
    <property type="evidence" value="ECO:0007669"/>
    <property type="project" value="InterPro"/>
</dbReference>
<feature type="region of interest" description="Disordered" evidence="3">
    <location>
        <begin position="91"/>
        <end position="129"/>
    </location>
</feature>
<dbReference type="SUPFAM" id="SSF57701">
    <property type="entry name" value="Zn2/Cys6 DNA-binding domain"/>
    <property type="match status" value="1"/>
</dbReference>